<comment type="similarity">
    <text evidence="4">Belongs to the MT-A70-like family.</text>
</comment>
<accession>A3VBG3</accession>
<evidence type="ECO:0000313" key="5">
    <source>
        <dbReference type="EMBL" id="EAQ14296.1"/>
    </source>
</evidence>
<dbReference type="eggNOG" id="COG4725">
    <property type="taxonomic scope" value="Bacteria"/>
</dbReference>
<dbReference type="AlphaFoldDB" id="A3VBG3"/>
<dbReference type="REBASE" id="28344">
    <property type="entry name" value="M.MalHORF16541P"/>
</dbReference>
<dbReference type="GO" id="GO:0008168">
    <property type="term" value="F:methyltransferase activity"/>
    <property type="evidence" value="ECO:0007669"/>
    <property type="project" value="UniProtKB-KW"/>
</dbReference>
<protein>
    <submittedName>
        <fullName evidence="5">Adenine-specific DNA methyltransferase</fullName>
    </submittedName>
</protein>
<dbReference type="SUPFAM" id="SSF53335">
    <property type="entry name" value="S-adenosyl-L-methionine-dependent methyltransferases"/>
    <property type="match status" value="1"/>
</dbReference>
<dbReference type="STRING" id="314271.RB2654_16541"/>
<dbReference type="PROSITE" id="PS51143">
    <property type="entry name" value="MT_A70"/>
    <property type="match status" value="1"/>
</dbReference>
<dbReference type="InterPro" id="IPR029063">
    <property type="entry name" value="SAM-dependent_MTases_sf"/>
</dbReference>
<proteinExistence type="inferred from homology"/>
<dbReference type="InterPro" id="IPR007757">
    <property type="entry name" value="MT-A70-like"/>
</dbReference>
<keyword evidence="1 5" id="KW-0489">Methyltransferase</keyword>
<evidence type="ECO:0000256" key="2">
    <source>
        <dbReference type="ARBA" id="ARBA00022679"/>
    </source>
</evidence>
<dbReference type="PANTHER" id="PTHR12829:SF7">
    <property type="entry name" value="N6-ADENOSINE-METHYLTRANSFERASE CATALYTIC SUBUNIT"/>
    <property type="match status" value="1"/>
</dbReference>
<dbReference type="PANTHER" id="PTHR12829">
    <property type="entry name" value="N6-ADENOSINE-METHYLTRANSFERASE"/>
    <property type="match status" value="1"/>
</dbReference>
<sequence length="217" mass="24139">MARMTANVVQQFANLRPGGGFGLIMADPPWRFENFSAKGEGKNATAHYECTSLDWIKSLPVEVLAADNCLLWLWATNPMLREAFEVLDAWDFEFATAGTWVKRTVHGKVAFGTGYVLRSSNEPFLIGKRGKPKATRSTRSTIPTYCDIDLFEGDWPKSAITIEAVAREHSRKPDEAFAAAEALLPDVPRIELFSRQTRPGWRAWGNQTDKFGAEGAA</sequence>
<keyword evidence="6" id="KW-1185">Reference proteome</keyword>
<dbReference type="Pfam" id="PF05063">
    <property type="entry name" value="MT-A70"/>
    <property type="match status" value="1"/>
</dbReference>
<evidence type="ECO:0000313" key="6">
    <source>
        <dbReference type="Proteomes" id="UP000002931"/>
    </source>
</evidence>
<evidence type="ECO:0000256" key="4">
    <source>
        <dbReference type="PROSITE-ProRule" id="PRU00489"/>
    </source>
</evidence>
<dbReference type="GO" id="GO:0032259">
    <property type="term" value="P:methylation"/>
    <property type="evidence" value="ECO:0007669"/>
    <property type="project" value="UniProtKB-KW"/>
</dbReference>
<gene>
    <name evidence="5" type="ORF">RB2654_16541</name>
</gene>
<comment type="caution">
    <text evidence="5">The sequence shown here is derived from an EMBL/GenBank/DDBJ whole genome shotgun (WGS) entry which is preliminary data.</text>
</comment>
<name>A3VBG3_9RHOB</name>
<keyword evidence="3" id="KW-0949">S-adenosyl-L-methionine</keyword>
<dbReference type="HOGENOM" id="CLU_018702_2_1_5"/>
<dbReference type="EMBL" id="AAMT01000002">
    <property type="protein sequence ID" value="EAQ14296.1"/>
    <property type="molecule type" value="Genomic_DNA"/>
</dbReference>
<evidence type="ECO:0000256" key="1">
    <source>
        <dbReference type="ARBA" id="ARBA00022603"/>
    </source>
</evidence>
<evidence type="ECO:0000256" key="3">
    <source>
        <dbReference type="ARBA" id="ARBA00022691"/>
    </source>
</evidence>
<keyword evidence="2 5" id="KW-0808">Transferase</keyword>
<dbReference type="Proteomes" id="UP000002931">
    <property type="component" value="Unassembled WGS sequence"/>
</dbReference>
<organism evidence="5 6">
    <name type="scientific">Maritimibacter alkaliphilus HTCC2654</name>
    <dbReference type="NCBI Taxonomy" id="314271"/>
    <lineage>
        <taxon>Bacteria</taxon>
        <taxon>Pseudomonadati</taxon>
        <taxon>Pseudomonadota</taxon>
        <taxon>Alphaproteobacteria</taxon>
        <taxon>Rhodobacterales</taxon>
        <taxon>Roseobacteraceae</taxon>
        <taxon>Maritimibacter</taxon>
    </lineage>
</organism>
<reference evidence="5 6" key="1">
    <citation type="journal article" date="2010" name="J. Bacteriol.">
        <title>Genome sequences of Pelagibaca bermudensis HTCC2601T and Maritimibacter alkaliphilus HTCC2654T, the type strains of two marine Roseobacter genera.</title>
        <authorList>
            <person name="Thrash J.C."/>
            <person name="Cho J.C."/>
            <person name="Ferriera S."/>
            <person name="Johnson J."/>
            <person name="Vergin K.L."/>
            <person name="Giovannoni S.J."/>
        </authorList>
    </citation>
    <scope>NUCLEOTIDE SEQUENCE [LARGE SCALE GENOMIC DNA]</scope>
    <source>
        <strain evidence="5 6">HTCC2654</strain>
    </source>
</reference>